<gene>
    <name evidence="2" type="ORF">HGB38_11250</name>
</gene>
<dbReference type="RefSeq" id="WP_157114239.1">
    <property type="nucleotide sequence ID" value="NZ_JAAXOS010000005.1"/>
</dbReference>
<keyword evidence="1" id="KW-0732">Signal</keyword>
<name>A0A7X6L2W5_9NOCA</name>
<proteinExistence type="predicted"/>
<accession>A0A7X6L2W5</accession>
<sequence length="53" mass="5698">MVTFLVSLAVIVAFATLVARGTARAGSSNVVDRDAERLDSELTAMLGRNTHHR</sequence>
<evidence type="ECO:0000256" key="1">
    <source>
        <dbReference type="SAM" id="SignalP"/>
    </source>
</evidence>
<evidence type="ECO:0000313" key="2">
    <source>
        <dbReference type="EMBL" id="NKY26795.1"/>
    </source>
</evidence>
<organism evidence="2 3">
    <name type="scientific">Nocardia gamkensis</name>
    <dbReference type="NCBI Taxonomy" id="352869"/>
    <lineage>
        <taxon>Bacteria</taxon>
        <taxon>Bacillati</taxon>
        <taxon>Actinomycetota</taxon>
        <taxon>Actinomycetes</taxon>
        <taxon>Mycobacteriales</taxon>
        <taxon>Nocardiaceae</taxon>
        <taxon>Nocardia</taxon>
    </lineage>
</organism>
<comment type="caution">
    <text evidence="2">The sequence shown here is derived from an EMBL/GenBank/DDBJ whole genome shotgun (WGS) entry which is preliminary data.</text>
</comment>
<protein>
    <submittedName>
        <fullName evidence="2">Uncharacterized protein</fullName>
    </submittedName>
</protein>
<dbReference type="AlphaFoldDB" id="A0A7X6L2W5"/>
<reference evidence="2 3" key="1">
    <citation type="submission" date="2020-04" db="EMBL/GenBank/DDBJ databases">
        <title>MicrobeNet Type strains.</title>
        <authorList>
            <person name="Nicholson A.C."/>
        </authorList>
    </citation>
    <scope>NUCLEOTIDE SEQUENCE [LARGE SCALE GENOMIC DNA]</scope>
    <source>
        <strain evidence="2 3">DSM 44956</strain>
    </source>
</reference>
<evidence type="ECO:0000313" key="3">
    <source>
        <dbReference type="Proteomes" id="UP000540698"/>
    </source>
</evidence>
<feature type="chain" id="PRO_5031540737" evidence="1">
    <location>
        <begin position="26"/>
        <end position="53"/>
    </location>
</feature>
<keyword evidence="3" id="KW-1185">Reference proteome</keyword>
<dbReference type="Proteomes" id="UP000540698">
    <property type="component" value="Unassembled WGS sequence"/>
</dbReference>
<dbReference type="EMBL" id="JAAXOS010000005">
    <property type="protein sequence ID" value="NKY26795.1"/>
    <property type="molecule type" value="Genomic_DNA"/>
</dbReference>
<feature type="signal peptide" evidence="1">
    <location>
        <begin position="1"/>
        <end position="25"/>
    </location>
</feature>